<dbReference type="InParanoid" id="A0A1E7ETB6"/>
<feature type="compositionally biased region" description="Basic residues" evidence="5">
    <location>
        <begin position="1"/>
        <end position="10"/>
    </location>
</feature>
<dbReference type="OrthoDB" id="432970at2759"/>
<dbReference type="GO" id="GO:0008270">
    <property type="term" value="F:zinc ion binding"/>
    <property type="evidence" value="ECO:0007669"/>
    <property type="project" value="UniProtKB-KW"/>
</dbReference>
<proteinExistence type="predicted"/>
<keyword evidence="2 4" id="KW-0863">Zinc-finger</keyword>
<evidence type="ECO:0000313" key="8">
    <source>
        <dbReference type="Proteomes" id="UP000095751"/>
    </source>
</evidence>
<dbReference type="InterPro" id="IPR002893">
    <property type="entry name" value="Znf_MYND"/>
</dbReference>
<keyword evidence="3" id="KW-0862">Zinc</keyword>
<dbReference type="Pfam" id="PF01753">
    <property type="entry name" value="zf-MYND"/>
    <property type="match status" value="1"/>
</dbReference>
<evidence type="ECO:0000256" key="2">
    <source>
        <dbReference type="ARBA" id="ARBA00022771"/>
    </source>
</evidence>
<dbReference type="EMBL" id="KV784377">
    <property type="protein sequence ID" value="OEU09075.1"/>
    <property type="molecule type" value="Genomic_DNA"/>
</dbReference>
<dbReference type="Proteomes" id="UP000095751">
    <property type="component" value="Unassembled WGS sequence"/>
</dbReference>
<evidence type="ECO:0000256" key="4">
    <source>
        <dbReference type="PROSITE-ProRule" id="PRU00134"/>
    </source>
</evidence>
<dbReference type="SUPFAM" id="SSF144232">
    <property type="entry name" value="HIT/MYND zinc finger-like"/>
    <property type="match status" value="1"/>
</dbReference>
<gene>
    <name evidence="7" type="ORF">FRACYDRAFT_248935</name>
</gene>
<feature type="domain" description="MYND-type" evidence="6">
    <location>
        <begin position="194"/>
        <end position="234"/>
    </location>
</feature>
<sequence>MGKKSRRNRKTGKDATGATATASATATATAASSASSGTNQCFHGSTADKFQPNSEYAKAAQGYLEMRDQVDLLNNQDGSRAQQEIAIETIYFEDHKYLCTDPEFYRFIFAFCIKQYLASNNFKDQLRRQVIQYLLLLGLRCRYSATPDKLTKYLRDIETERGMIKFLVRETATYCDCMNEGKGIAKKMDKIAICHGCQKEFPKATLLICTGCQYVRYHSRECQINHRPIHKDKCNSLRSRSEAKV</sequence>
<dbReference type="KEGG" id="fcy:FRACYDRAFT_248935"/>
<feature type="region of interest" description="Disordered" evidence="5">
    <location>
        <begin position="1"/>
        <end position="23"/>
    </location>
</feature>
<dbReference type="PROSITE" id="PS50865">
    <property type="entry name" value="ZF_MYND_2"/>
    <property type="match status" value="1"/>
</dbReference>
<evidence type="ECO:0000259" key="6">
    <source>
        <dbReference type="PROSITE" id="PS50865"/>
    </source>
</evidence>
<dbReference type="AlphaFoldDB" id="A0A1E7ETB6"/>
<evidence type="ECO:0000256" key="3">
    <source>
        <dbReference type="ARBA" id="ARBA00022833"/>
    </source>
</evidence>
<reference evidence="7 8" key="1">
    <citation type="submission" date="2016-09" db="EMBL/GenBank/DDBJ databases">
        <title>Extensive genetic diversity and differential bi-allelic expression allows diatom success in the polar Southern Ocean.</title>
        <authorList>
            <consortium name="DOE Joint Genome Institute"/>
            <person name="Mock T."/>
            <person name="Otillar R.P."/>
            <person name="Strauss J."/>
            <person name="Dupont C."/>
            <person name="Frickenhaus S."/>
            <person name="Maumus F."/>
            <person name="Mcmullan M."/>
            <person name="Sanges R."/>
            <person name="Schmutz J."/>
            <person name="Toseland A."/>
            <person name="Valas R."/>
            <person name="Veluchamy A."/>
            <person name="Ward B.J."/>
            <person name="Allen A."/>
            <person name="Barry K."/>
            <person name="Falciatore A."/>
            <person name="Ferrante M."/>
            <person name="Fortunato A.E."/>
            <person name="Gloeckner G."/>
            <person name="Gruber A."/>
            <person name="Hipkin R."/>
            <person name="Janech M."/>
            <person name="Kroth P."/>
            <person name="Leese F."/>
            <person name="Lindquist E."/>
            <person name="Lyon B.R."/>
            <person name="Martin J."/>
            <person name="Mayer C."/>
            <person name="Parker M."/>
            <person name="Quesneville H."/>
            <person name="Raymond J."/>
            <person name="Uhlig C."/>
            <person name="Valentin K.U."/>
            <person name="Worden A.Z."/>
            <person name="Armbrust E.V."/>
            <person name="Bowler C."/>
            <person name="Green B."/>
            <person name="Moulton V."/>
            <person name="Van Oosterhout C."/>
            <person name="Grigoriev I."/>
        </authorList>
    </citation>
    <scope>NUCLEOTIDE SEQUENCE [LARGE SCALE GENOMIC DNA]</scope>
    <source>
        <strain evidence="7 8">CCMP1102</strain>
    </source>
</reference>
<name>A0A1E7ETB6_9STRA</name>
<organism evidence="7 8">
    <name type="scientific">Fragilariopsis cylindrus CCMP1102</name>
    <dbReference type="NCBI Taxonomy" id="635003"/>
    <lineage>
        <taxon>Eukaryota</taxon>
        <taxon>Sar</taxon>
        <taxon>Stramenopiles</taxon>
        <taxon>Ochrophyta</taxon>
        <taxon>Bacillariophyta</taxon>
        <taxon>Bacillariophyceae</taxon>
        <taxon>Bacillariophycidae</taxon>
        <taxon>Bacillariales</taxon>
        <taxon>Bacillariaceae</taxon>
        <taxon>Fragilariopsis</taxon>
    </lineage>
</organism>
<keyword evidence="8" id="KW-1185">Reference proteome</keyword>
<accession>A0A1E7ETB6</accession>
<dbReference type="Gene3D" id="6.10.140.2220">
    <property type="match status" value="1"/>
</dbReference>
<evidence type="ECO:0000256" key="5">
    <source>
        <dbReference type="SAM" id="MobiDB-lite"/>
    </source>
</evidence>
<keyword evidence="1" id="KW-0479">Metal-binding</keyword>
<evidence type="ECO:0000256" key="1">
    <source>
        <dbReference type="ARBA" id="ARBA00022723"/>
    </source>
</evidence>
<evidence type="ECO:0000313" key="7">
    <source>
        <dbReference type="EMBL" id="OEU09075.1"/>
    </source>
</evidence>
<protein>
    <recommendedName>
        <fullName evidence="6">MYND-type domain-containing protein</fullName>
    </recommendedName>
</protein>